<dbReference type="Gene3D" id="3.30.70.1120">
    <property type="entry name" value="TT1725-like"/>
    <property type="match status" value="1"/>
</dbReference>
<evidence type="ECO:0000313" key="1">
    <source>
        <dbReference type="EMBL" id="MBI3538977.1"/>
    </source>
</evidence>
<accession>A0A9D6L399</accession>
<evidence type="ECO:0000313" key="2">
    <source>
        <dbReference type="Proteomes" id="UP000807850"/>
    </source>
</evidence>
<dbReference type="Proteomes" id="UP000807850">
    <property type="component" value="Unassembled WGS sequence"/>
</dbReference>
<dbReference type="InterPro" id="IPR036746">
    <property type="entry name" value="TT1725-like_sf"/>
</dbReference>
<comment type="caution">
    <text evidence="1">The sequence shown here is derived from an EMBL/GenBank/DDBJ whole genome shotgun (WGS) entry which is preliminary data.</text>
</comment>
<proteinExistence type="predicted"/>
<name>A0A9D6L399_UNCEI</name>
<dbReference type="EMBL" id="JACQAY010000052">
    <property type="protein sequence ID" value="MBI3538977.1"/>
    <property type="molecule type" value="Genomic_DNA"/>
</dbReference>
<dbReference type="Pfam" id="PF04456">
    <property type="entry name" value="DUF503"/>
    <property type="match status" value="1"/>
</dbReference>
<gene>
    <name evidence="1" type="ORF">HY076_01730</name>
</gene>
<dbReference type="SUPFAM" id="SSF103007">
    <property type="entry name" value="Hypothetical protein TT1725"/>
    <property type="match status" value="1"/>
</dbReference>
<dbReference type="AlphaFoldDB" id="A0A9D6L399"/>
<dbReference type="PANTHER" id="PTHR36441:SF1">
    <property type="entry name" value="DUF503 DOMAIN-CONTAINING PROTEIN"/>
    <property type="match status" value="1"/>
</dbReference>
<sequence>MFVGIVRIELHLPAARSLKDKRSVVKSLKERIRQRVQASVAEVDHQDLWQRAALGVAVVSGEKRQIDEKLQAVRSLVLSTHEAELLEWEEQEA</sequence>
<reference evidence="1" key="1">
    <citation type="submission" date="2020-07" db="EMBL/GenBank/DDBJ databases">
        <title>Huge and variable diversity of episymbiotic CPR bacteria and DPANN archaea in groundwater ecosystems.</title>
        <authorList>
            <person name="He C.Y."/>
            <person name="Keren R."/>
            <person name="Whittaker M."/>
            <person name="Farag I.F."/>
            <person name="Doudna J."/>
            <person name="Cate J.H.D."/>
            <person name="Banfield J.F."/>
        </authorList>
    </citation>
    <scope>NUCLEOTIDE SEQUENCE</scope>
    <source>
        <strain evidence="1">NC_groundwater_928_Pr1_S-0.2um_72_17</strain>
    </source>
</reference>
<protein>
    <submittedName>
        <fullName evidence="1">DUF503 domain-containing protein</fullName>
    </submittedName>
</protein>
<dbReference type="InterPro" id="IPR007546">
    <property type="entry name" value="DUF503"/>
</dbReference>
<dbReference type="PANTHER" id="PTHR36441">
    <property type="entry name" value="HYPOTHETICAL CYTOSOLIC PROTEIN"/>
    <property type="match status" value="1"/>
</dbReference>
<organism evidence="1 2">
    <name type="scientific">Eiseniibacteriota bacterium</name>
    <dbReference type="NCBI Taxonomy" id="2212470"/>
    <lineage>
        <taxon>Bacteria</taxon>
        <taxon>Candidatus Eiseniibacteriota</taxon>
    </lineage>
</organism>